<dbReference type="Proteomes" id="UP001519311">
    <property type="component" value="Unassembled WGS sequence"/>
</dbReference>
<reference evidence="1 2" key="1">
    <citation type="submission" date="2021-03" db="EMBL/GenBank/DDBJ databases">
        <title>Sequencing the genomes of 1000 actinobacteria strains.</title>
        <authorList>
            <person name="Klenk H.-P."/>
        </authorList>
    </citation>
    <scope>NUCLEOTIDE SEQUENCE [LARGE SCALE GENOMIC DNA]</scope>
    <source>
        <strain evidence="1 2">DSM 40843</strain>
    </source>
</reference>
<gene>
    <name evidence="1" type="ORF">JOF59_001335</name>
</gene>
<dbReference type="InterPro" id="IPR014942">
    <property type="entry name" value="AbiEii"/>
</dbReference>
<sequence length="299" mass="32930">MVNPTRDTTAGRVYNDLRNLARRNGRSTDEAMVEYVLERFLYRLAASPLGREHFILKGGLLLAQFGARRMTRDIDILGRAFSGEEAEIIRRIAAIATTEVDDGVAYDSATLRTVPIREEDEYHGVRLSMAASIARARLKLQLDISFGDPVTPGPQIINYPQQLTTDSFQLFGYPLATVIAEKLSTAISLGDLNTRDRDYADLYRLLTLNNLNGEELAAALTATATHRGIELKPLSAAITDLAERRQSSYTAWRRRQGSSSAGYPNLFTDVVGLVIAFADPLLAGTAATRSWNSSASTWT</sequence>
<name>A0ABS4V4U1_9ACTN</name>
<keyword evidence="2" id="KW-1185">Reference proteome</keyword>
<evidence type="ECO:0000313" key="1">
    <source>
        <dbReference type="EMBL" id="MBP2358935.1"/>
    </source>
</evidence>
<comment type="caution">
    <text evidence="1">The sequence shown here is derived from an EMBL/GenBank/DDBJ whole genome shotgun (WGS) entry which is preliminary data.</text>
</comment>
<dbReference type="Pfam" id="PF08843">
    <property type="entry name" value="AbiEii"/>
    <property type="match status" value="1"/>
</dbReference>
<dbReference type="EMBL" id="JAGINS010000001">
    <property type="protein sequence ID" value="MBP2358935.1"/>
    <property type="molecule type" value="Genomic_DNA"/>
</dbReference>
<proteinExistence type="predicted"/>
<accession>A0ABS4V4U1</accession>
<evidence type="ECO:0000313" key="2">
    <source>
        <dbReference type="Proteomes" id="UP001519311"/>
    </source>
</evidence>
<protein>
    <submittedName>
        <fullName evidence="1">Nucleotidyltransferase component of viral defense system</fullName>
    </submittedName>
</protein>
<dbReference type="RefSeq" id="WP_056794524.1">
    <property type="nucleotide sequence ID" value="NZ_BMWJ01000001.1"/>
</dbReference>
<organism evidence="1 2">
    <name type="scientific">Streptomyces clavifer</name>
    <dbReference type="NCBI Taxonomy" id="68188"/>
    <lineage>
        <taxon>Bacteria</taxon>
        <taxon>Bacillati</taxon>
        <taxon>Actinomycetota</taxon>
        <taxon>Actinomycetes</taxon>
        <taxon>Kitasatosporales</taxon>
        <taxon>Streptomycetaceae</taxon>
        <taxon>Streptomyces</taxon>
    </lineage>
</organism>